<evidence type="ECO:0000256" key="4">
    <source>
        <dbReference type="PIRSR" id="PIRSR000097-1"/>
    </source>
</evidence>
<dbReference type="Proteomes" id="UP000077266">
    <property type="component" value="Unassembled WGS sequence"/>
</dbReference>
<dbReference type="AlphaFoldDB" id="A0A165KX91"/>
<reference evidence="8 9" key="1">
    <citation type="journal article" date="2016" name="Mol. Biol. Evol.">
        <title>Comparative Genomics of Early-Diverging Mushroom-Forming Fungi Provides Insights into the Origins of Lignocellulose Decay Capabilities.</title>
        <authorList>
            <person name="Nagy L.G."/>
            <person name="Riley R."/>
            <person name="Tritt A."/>
            <person name="Adam C."/>
            <person name="Daum C."/>
            <person name="Floudas D."/>
            <person name="Sun H."/>
            <person name="Yadav J.S."/>
            <person name="Pangilinan J."/>
            <person name="Larsson K.H."/>
            <person name="Matsuura K."/>
            <person name="Barry K."/>
            <person name="Labutti K."/>
            <person name="Kuo R."/>
            <person name="Ohm R.A."/>
            <person name="Bhattacharya S.S."/>
            <person name="Shirouzu T."/>
            <person name="Yoshinaga Y."/>
            <person name="Martin F.M."/>
            <person name="Grigoriev I.V."/>
            <person name="Hibbett D.S."/>
        </authorList>
    </citation>
    <scope>NUCLEOTIDE SEQUENCE [LARGE SCALE GENOMIC DNA]</scope>
    <source>
        <strain evidence="8 9">HHB12029</strain>
    </source>
</reference>
<keyword evidence="2" id="KW-0521">NADP</keyword>
<dbReference type="Gene3D" id="3.20.20.100">
    <property type="entry name" value="NADP-dependent oxidoreductase domain"/>
    <property type="match status" value="1"/>
</dbReference>
<dbReference type="FunFam" id="3.20.20.100:FF:000002">
    <property type="entry name" value="2,5-diketo-D-gluconic acid reductase A"/>
    <property type="match status" value="1"/>
</dbReference>
<dbReference type="SUPFAM" id="SSF51430">
    <property type="entry name" value="NAD(P)-linked oxidoreductase"/>
    <property type="match status" value="1"/>
</dbReference>
<gene>
    <name evidence="8" type="ORF">EXIGLDRAFT_642570</name>
</gene>
<feature type="site" description="Lowers pKa of active site Tyr" evidence="6">
    <location>
        <position position="80"/>
    </location>
</feature>
<sequence length="294" mass="31808">MSALTKIGTFLLNDGTRIPRTAWGTGTALYKQDVTNVTALAIKNGLTHLDGAQVYANEDSLGAGIANSGVPRESLYIVTKLAALPAGQTVRETLVESLKKLRVDYVDLFLIHSPTQHRGGSDGKKTLQGVWKALEEAKADGLAKSIGVSNFMVQDLEDLLETATVVPSVNQIEFHAYLLDATRELVEYHKKKGIIIESYGGLTPLFRKTGGPVDAALQKIKTTYAGDSATDGQILIKWLHAKGIVAVTTTSKESRMKEILATETLPELTAEEVKAIDEAGSGQHHRTFWTNVLP</sequence>
<dbReference type="PROSITE" id="PS00062">
    <property type="entry name" value="ALDOKETO_REDUCTASE_2"/>
    <property type="match status" value="1"/>
</dbReference>
<evidence type="ECO:0000256" key="6">
    <source>
        <dbReference type="PIRSR" id="PIRSR000097-3"/>
    </source>
</evidence>
<evidence type="ECO:0000256" key="5">
    <source>
        <dbReference type="PIRSR" id="PIRSR000097-2"/>
    </source>
</evidence>
<name>A0A165KX91_EXIGL</name>
<dbReference type="InterPro" id="IPR020471">
    <property type="entry name" value="AKR"/>
</dbReference>
<comment type="similarity">
    <text evidence="1">Belongs to the aldo/keto reductase family.</text>
</comment>
<dbReference type="GO" id="GO:0016652">
    <property type="term" value="F:oxidoreductase activity, acting on NAD(P)H as acceptor"/>
    <property type="evidence" value="ECO:0007669"/>
    <property type="project" value="InterPro"/>
</dbReference>
<dbReference type="InterPro" id="IPR023210">
    <property type="entry name" value="NADP_OxRdtase_dom"/>
</dbReference>
<dbReference type="GO" id="GO:0016616">
    <property type="term" value="F:oxidoreductase activity, acting on the CH-OH group of donors, NAD or NADP as acceptor"/>
    <property type="evidence" value="ECO:0007669"/>
    <property type="project" value="UniProtKB-ARBA"/>
</dbReference>
<feature type="binding site" evidence="5">
    <location>
        <position position="112"/>
    </location>
    <ligand>
        <name>substrate</name>
    </ligand>
</feature>
<dbReference type="STRING" id="1314781.A0A165KX91"/>
<proteinExistence type="inferred from homology"/>
<evidence type="ECO:0000256" key="1">
    <source>
        <dbReference type="ARBA" id="ARBA00007905"/>
    </source>
</evidence>
<protein>
    <submittedName>
        <fullName evidence="8">Aldo/keto reductase</fullName>
    </submittedName>
</protein>
<dbReference type="PANTHER" id="PTHR43827">
    <property type="entry name" value="2,5-DIKETO-D-GLUCONIC ACID REDUCTASE"/>
    <property type="match status" value="1"/>
</dbReference>
<dbReference type="CDD" id="cd19120">
    <property type="entry name" value="AKR_AKR3C2-3"/>
    <property type="match status" value="1"/>
</dbReference>
<dbReference type="InterPro" id="IPR018170">
    <property type="entry name" value="Aldo/ket_reductase_CS"/>
</dbReference>
<accession>A0A165KX91</accession>
<evidence type="ECO:0000256" key="2">
    <source>
        <dbReference type="ARBA" id="ARBA00022857"/>
    </source>
</evidence>
<dbReference type="OrthoDB" id="416253at2759"/>
<feature type="active site" description="Proton donor" evidence="4">
    <location>
        <position position="55"/>
    </location>
</feature>
<evidence type="ECO:0000256" key="3">
    <source>
        <dbReference type="ARBA" id="ARBA00023002"/>
    </source>
</evidence>
<dbReference type="PIRSF" id="PIRSF000097">
    <property type="entry name" value="AKR"/>
    <property type="match status" value="1"/>
</dbReference>
<organism evidence="8 9">
    <name type="scientific">Exidia glandulosa HHB12029</name>
    <dbReference type="NCBI Taxonomy" id="1314781"/>
    <lineage>
        <taxon>Eukaryota</taxon>
        <taxon>Fungi</taxon>
        <taxon>Dikarya</taxon>
        <taxon>Basidiomycota</taxon>
        <taxon>Agaricomycotina</taxon>
        <taxon>Agaricomycetes</taxon>
        <taxon>Auriculariales</taxon>
        <taxon>Exidiaceae</taxon>
        <taxon>Exidia</taxon>
    </lineage>
</organism>
<keyword evidence="9" id="KW-1185">Reference proteome</keyword>
<dbReference type="Pfam" id="PF00248">
    <property type="entry name" value="Aldo_ket_red"/>
    <property type="match status" value="1"/>
</dbReference>
<dbReference type="FunCoup" id="A0A165KX91">
    <property type="interactions" value="261"/>
</dbReference>
<feature type="domain" description="NADP-dependent oxidoreductase" evidence="7">
    <location>
        <begin position="27"/>
        <end position="279"/>
    </location>
</feature>
<dbReference type="InterPro" id="IPR044494">
    <property type="entry name" value="AKR3C2/3"/>
</dbReference>
<keyword evidence="3" id="KW-0560">Oxidoreductase</keyword>
<dbReference type="InParanoid" id="A0A165KX91"/>
<evidence type="ECO:0000313" key="8">
    <source>
        <dbReference type="EMBL" id="KZV97033.1"/>
    </source>
</evidence>
<dbReference type="EMBL" id="KV425935">
    <property type="protein sequence ID" value="KZV97033.1"/>
    <property type="molecule type" value="Genomic_DNA"/>
</dbReference>
<dbReference type="InterPro" id="IPR036812">
    <property type="entry name" value="NAD(P)_OxRdtase_dom_sf"/>
</dbReference>
<evidence type="ECO:0000313" key="9">
    <source>
        <dbReference type="Proteomes" id="UP000077266"/>
    </source>
</evidence>
<dbReference type="PRINTS" id="PR00069">
    <property type="entry name" value="ALDKETRDTASE"/>
</dbReference>
<dbReference type="PANTHER" id="PTHR43827:SF3">
    <property type="entry name" value="NADP-DEPENDENT OXIDOREDUCTASE DOMAIN-CONTAINING PROTEIN"/>
    <property type="match status" value="1"/>
</dbReference>
<evidence type="ECO:0000259" key="7">
    <source>
        <dbReference type="Pfam" id="PF00248"/>
    </source>
</evidence>